<keyword evidence="2" id="KW-1185">Reference proteome</keyword>
<dbReference type="EMBL" id="CM046123">
    <property type="protein sequence ID" value="KAI8439037.1"/>
    <property type="molecule type" value="Genomic_DNA"/>
</dbReference>
<evidence type="ECO:0000313" key="2">
    <source>
        <dbReference type="Proteomes" id="UP001064048"/>
    </source>
</evidence>
<dbReference type="Proteomes" id="UP001064048">
    <property type="component" value="Chromosome 23"/>
</dbReference>
<comment type="caution">
    <text evidence="1">The sequence shown here is derived from an EMBL/GenBank/DDBJ whole genome shotgun (WGS) entry which is preliminary data.</text>
</comment>
<reference evidence="1 2" key="1">
    <citation type="journal article" date="2022" name="Genome Biol. Evol.">
        <title>The Spruce Budworm Genome: Reconstructing the Evolutionary History of Antifreeze Proteins.</title>
        <authorList>
            <person name="Beliveau C."/>
            <person name="Gagne P."/>
            <person name="Picq S."/>
            <person name="Vernygora O."/>
            <person name="Keeling C.I."/>
            <person name="Pinkney K."/>
            <person name="Doucet D."/>
            <person name="Wen F."/>
            <person name="Johnston J.S."/>
            <person name="Maaroufi H."/>
            <person name="Boyle B."/>
            <person name="Laroche J."/>
            <person name="Dewar K."/>
            <person name="Juretic N."/>
            <person name="Blackburn G."/>
            <person name="Nisole A."/>
            <person name="Brunet B."/>
            <person name="Brandao M."/>
            <person name="Lumley L."/>
            <person name="Duan J."/>
            <person name="Quan G."/>
            <person name="Lucarotti C.J."/>
            <person name="Roe A.D."/>
            <person name="Sperling F.A.H."/>
            <person name="Levesque R.C."/>
            <person name="Cusson M."/>
        </authorList>
    </citation>
    <scope>NUCLEOTIDE SEQUENCE [LARGE SCALE GENOMIC DNA]</scope>
    <source>
        <strain evidence="1">Glfc:IPQL:Cfum</strain>
    </source>
</reference>
<organism evidence="1 2">
    <name type="scientific">Choristoneura fumiferana</name>
    <name type="common">Spruce budworm moth</name>
    <name type="synonym">Archips fumiferana</name>
    <dbReference type="NCBI Taxonomy" id="7141"/>
    <lineage>
        <taxon>Eukaryota</taxon>
        <taxon>Metazoa</taxon>
        <taxon>Ecdysozoa</taxon>
        <taxon>Arthropoda</taxon>
        <taxon>Hexapoda</taxon>
        <taxon>Insecta</taxon>
        <taxon>Pterygota</taxon>
        <taxon>Neoptera</taxon>
        <taxon>Endopterygota</taxon>
        <taxon>Lepidoptera</taxon>
        <taxon>Glossata</taxon>
        <taxon>Ditrysia</taxon>
        <taxon>Tortricoidea</taxon>
        <taxon>Tortricidae</taxon>
        <taxon>Tortricinae</taxon>
        <taxon>Choristoneura</taxon>
    </lineage>
</organism>
<protein>
    <submittedName>
        <fullName evidence="1">Uncharacterized protein</fullName>
    </submittedName>
</protein>
<evidence type="ECO:0000313" key="1">
    <source>
        <dbReference type="EMBL" id="KAI8439037.1"/>
    </source>
</evidence>
<accession>A0ACC0KS69</accession>
<proteinExistence type="predicted"/>
<name>A0ACC0KS69_CHOFU</name>
<gene>
    <name evidence="1" type="ORF">MSG28_012909</name>
</gene>
<sequence>MGDSSSGTNIRAECMEMVSGPKKRAVDGADDIGKEAPASKTTAAMRGRATSSVGAYAGMAAARAKLAKEDDDFRSPGEKNKAYVLEFPALRPVTRSRSQGGRSNDKTKDRSPLREEELVTISDLSDDSCDDPRRQYRRERIEATNPPLPRPTTEEGTLTHEETDVVECARKAAHTVLAEAAKSSNLNGVVRGNINAACREIIEAMEYLENRRESDELRKLKADNKRMREQLALLTSETKALRTAFTERNSTSQQVTKGLPEGLQEVLENHSRKLFISIGNMINARLEAVEKRLPPEPIMRPPLAADRVSRPQQEASQVERRKTKAGKRSASQPEPVQTANTPNQPKAQTKNQKAQPQAQAKAQAKAQHPKAQPKVQLRAVQSIEAQPSTSMTQPATTTQFTWTEVVKKKSKAKEAKKSLQAEQNTNAKKKPTVIKKLTVPKSAAVMITMKPDTDMTYLAAMQKMTSSLKLADIGIESVKVRKSATGARLIEVPGASSARAADDLAERITKVIGDVATVQRPVKTADLRITGFDESVTPEDIKTAIVLKGGCSTENVKVSPIRFLASGTGSALIRCPITAANALLAAGKILVGWSAAHVKALDPMPMRCYRCLGTGHTRALCPSAVDRGDLCFRCSKPGHKSAECQEAPFCSACHHAKRPAGI</sequence>